<name>A0A0E9WMX8_ANGAN</name>
<organism evidence="1">
    <name type="scientific">Anguilla anguilla</name>
    <name type="common">European freshwater eel</name>
    <name type="synonym">Muraena anguilla</name>
    <dbReference type="NCBI Taxonomy" id="7936"/>
    <lineage>
        <taxon>Eukaryota</taxon>
        <taxon>Metazoa</taxon>
        <taxon>Chordata</taxon>
        <taxon>Craniata</taxon>
        <taxon>Vertebrata</taxon>
        <taxon>Euteleostomi</taxon>
        <taxon>Actinopterygii</taxon>
        <taxon>Neopterygii</taxon>
        <taxon>Teleostei</taxon>
        <taxon>Anguilliformes</taxon>
        <taxon>Anguillidae</taxon>
        <taxon>Anguilla</taxon>
    </lineage>
</organism>
<accession>A0A0E9WMX8</accession>
<proteinExistence type="predicted"/>
<reference evidence="1" key="2">
    <citation type="journal article" date="2015" name="Fish Shellfish Immunol.">
        <title>Early steps in the European eel (Anguilla anguilla)-Vibrio vulnificus interaction in the gills: Role of the RtxA13 toxin.</title>
        <authorList>
            <person name="Callol A."/>
            <person name="Pajuelo D."/>
            <person name="Ebbesson L."/>
            <person name="Teles M."/>
            <person name="MacKenzie S."/>
            <person name="Amaro C."/>
        </authorList>
    </citation>
    <scope>NUCLEOTIDE SEQUENCE</scope>
</reference>
<evidence type="ECO:0000313" key="1">
    <source>
        <dbReference type="EMBL" id="JAH91676.1"/>
    </source>
</evidence>
<protein>
    <submittedName>
        <fullName evidence="1">Uncharacterized protein</fullName>
    </submittedName>
</protein>
<dbReference type="AlphaFoldDB" id="A0A0E9WMX8"/>
<dbReference type="EMBL" id="GBXM01016901">
    <property type="protein sequence ID" value="JAH91676.1"/>
    <property type="molecule type" value="Transcribed_RNA"/>
</dbReference>
<sequence length="55" mass="6554">MIGRTWRLARSNGFSQQGISKEYITLLSLCYNQQRYYGRLKSELQIMNTQFSFLI</sequence>
<reference evidence="1" key="1">
    <citation type="submission" date="2014-11" db="EMBL/GenBank/DDBJ databases">
        <authorList>
            <person name="Amaro Gonzalez C."/>
        </authorList>
    </citation>
    <scope>NUCLEOTIDE SEQUENCE</scope>
</reference>